<dbReference type="EMBL" id="CP023994">
    <property type="protein sequence ID" value="AWR20873.1"/>
    <property type="molecule type" value="Genomic_DNA"/>
</dbReference>
<dbReference type="Proteomes" id="UP000246894">
    <property type="component" value="Chromosome"/>
</dbReference>
<dbReference type="OrthoDB" id="3384455at2"/>
<keyword evidence="2" id="KW-1185">Reference proteome</keyword>
<gene>
    <name evidence="1" type="ORF">AURMO_00254</name>
</gene>
<dbReference type="RefSeq" id="WP_110232778.1">
    <property type="nucleotide sequence ID" value="NZ_CP023994.1"/>
</dbReference>
<reference evidence="1 2" key="1">
    <citation type="submission" date="2017-10" db="EMBL/GenBank/DDBJ databases">
        <title>Genome of an Actinobacterium that displays light-enhanced growth.</title>
        <authorList>
            <person name="Maresca J.A."/>
            <person name="Hempel P."/>
            <person name="Shevchenko O."/>
            <person name="Miller K.J."/>
            <person name="Hahn M.W."/>
        </authorList>
    </citation>
    <scope>NUCLEOTIDE SEQUENCE [LARGE SCALE GENOMIC DNA]</scope>
    <source>
        <strain evidence="1 2">MWH-Mo1</strain>
    </source>
</reference>
<protein>
    <recommendedName>
        <fullName evidence="3">Prevent-host-death protein</fullName>
    </recommendedName>
</protein>
<dbReference type="AlphaFoldDB" id="A0A2Z3S043"/>
<dbReference type="Gene3D" id="3.40.1620.10">
    <property type="entry name" value="YefM-like domain"/>
    <property type="match status" value="1"/>
</dbReference>
<sequence length="139" mass="15689">MSIIADYPSFSSARENLKEVLDATEHGVSVSVSRQGNVSVVLPLDRLRDYFFRTVSPRISIFTENTLTVALMVDSPFAAEGVDLDSALTDLALVLREYAADWDTRLKDAPNHQQYWALVQLVKYSTDEQLREWFETGGE</sequence>
<name>A0A2Z3S043_9MICO</name>
<evidence type="ECO:0000313" key="2">
    <source>
        <dbReference type="Proteomes" id="UP000246894"/>
    </source>
</evidence>
<proteinExistence type="predicted"/>
<evidence type="ECO:0000313" key="1">
    <source>
        <dbReference type="EMBL" id="AWR20873.1"/>
    </source>
</evidence>
<evidence type="ECO:0008006" key="3">
    <source>
        <dbReference type="Google" id="ProtNLM"/>
    </source>
</evidence>
<organism evidence="1 2">
    <name type="scientific">Aurantimicrobium photophilum</name>
    <dbReference type="NCBI Taxonomy" id="1987356"/>
    <lineage>
        <taxon>Bacteria</taxon>
        <taxon>Bacillati</taxon>
        <taxon>Actinomycetota</taxon>
        <taxon>Actinomycetes</taxon>
        <taxon>Micrococcales</taxon>
        <taxon>Microbacteriaceae</taxon>
        <taxon>Aurantimicrobium</taxon>
    </lineage>
</organism>
<accession>A0A2Z3S043</accession>
<dbReference type="KEGG" id="aum:AURMO_00254"/>